<comment type="caution">
    <text evidence="2">The sequence shown here is derived from an EMBL/GenBank/DDBJ whole genome shotgun (WGS) entry which is preliminary data.</text>
</comment>
<gene>
    <name evidence="2" type="ORF">J0A66_07880</name>
</gene>
<protein>
    <submittedName>
        <fullName evidence="2">Uncharacterized protein</fullName>
    </submittedName>
</protein>
<feature type="chain" id="PRO_5036978979" evidence="1">
    <location>
        <begin position="19"/>
        <end position="257"/>
    </location>
</feature>
<accession>A0A939DM59</accession>
<evidence type="ECO:0000313" key="2">
    <source>
        <dbReference type="EMBL" id="MBN7825140.1"/>
    </source>
</evidence>
<evidence type="ECO:0000313" key="3">
    <source>
        <dbReference type="Proteomes" id="UP000664654"/>
    </source>
</evidence>
<sequence>MKSLLPFFVGLFGFLTQAEIAASPVQAPVQQVLIYQKTNADGSNLGHIAVYYPTANQIESLKWHQGHGQATLVTAKLDKQQLVRRFDAYRLSRQQAPEKMATLEKTTDGHFTVQLGDQVSQATLPEQAWHSYDFDFASLGVAYRFIDKQQFPYSFHIYDLNMATDTPEFIDMGAVTLSAPSPVEKWGYNAVQYQIDGPGLDNRGGTIWFDAEQKHLLGFAIAKPDESSYDSGNLQLVEVRQMTSEEWAAFKINALGE</sequence>
<keyword evidence="3" id="KW-1185">Reference proteome</keyword>
<reference evidence="2" key="1">
    <citation type="submission" date="2021-03" db="EMBL/GenBank/DDBJ databases">
        <title>novel species isolated from a fishpond in China.</title>
        <authorList>
            <person name="Lu H."/>
            <person name="Cai Z."/>
        </authorList>
    </citation>
    <scope>NUCLEOTIDE SEQUENCE</scope>
    <source>
        <strain evidence="2">JCM 30855</strain>
    </source>
</reference>
<feature type="signal peptide" evidence="1">
    <location>
        <begin position="1"/>
        <end position="18"/>
    </location>
</feature>
<dbReference type="AlphaFoldDB" id="A0A939DM59"/>
<organism evidence="2 3">
    <name type="scientific">Bowmanella dokdonensis</name>
    <dbReference type="NCBI Taxonomy" id="751969"/>
    <lineage>
        <taxon>Bacteria</taxon>
        <taxon>Pseudomonadati</taxon>
        <taxon>Pseudomonadota</taxon>
        <taxon>Gammaproteobacteria</taxon>
        <taxon>Alteromonadales</taxon>
        <taxon>Alteromonadaceae</taxon>
        <taxon>Bowmanella</taxon>
    </lineage>
</organism>
<evidence type="ECO:0000256" key="1">
    <source>
        <dbReference type="SAM" id="SignalP"/>
    </source>
</evidence>
<proteinExistence type="predicted"/>
<name>A0A939DM59_9ALTE</name>
<dbReference type="Proteomes" id="UP000664654">
    <property type="component" value="Unassembled WGS sequence"/>
</dbReference>
<dbReference type="EMBL" id="JAFKCV010000003">
    <property type="protein sequence ID" value="MBN7825140.1"/>
    <property type="molecule type" value="Genomic_DNA"/>
</dbReference>
<dbReference type="RefSeq" id="WP_206573240.1">
    <property type="nucleotide sequence ID" value="NZ_JAFKCV010000003.1"/>
</dbReference>
<keyword evidence="1" id="KW-0732">Signal</keyword>